<comment type="caution">
    <text evidence="4">The sequence shown here is derived from an EMBL/GenBank/DDBJ whole genome shotgun (WGS) entry which is preliminary data.</text>
</comment>
<keyword evidence="4" id="KW-0808">Transferase</keyword>
<organism evidence="4 5">
    <name type="scientific">Noviherbaspirillum album</name>
    <dbReference type="NCBI Taxonomy" id="3080276"/>
    <lineage>
        <taxon>Bacteria</taxon>
        <taxon>Pseudomonadati</taxon>
        <taxon>Pseudomonadota</taxon>
        <taxon>Betaproteobacteria</taxon>
        <taxon>Burkholderiales</taxon>
        <taxon>Oxalobacteraceae</taxon>
        <taxon>Noviherbaspirillum</taxon>
    </lineage>
</organism>
<proteinExistence type="predicted"/>
<evidence type="ECO:0000256" key="2">
    <source>
        <dbReference type="SAM" id="Phobius"/>
    </source>
</evidence>
<dbReference type="Pfam" id="PF00990">
    <property type="entry name" value="GGDEF"/>
    <property type="match status" value="1"/>
</dbReference>
<dbReference type="NCBIfam" id="TIGR00254">
    <property type="entry name" value="GGDEF"/>
    <property type="match status" value="1"/>
</dbReference>
<dbReference type="RefSeq" id="WP_326504344.1">
    <property type="nucleotide sequence ID" value="NZ_JAWIIV010000001.1"/>
</dbReference>
<dbReference type="InterPro" id="IPR043128">
    <property type="entry name" value="Rev_trsase/Diguanyl_cyclase"/>
</dbReference>
<feature type="transmembrane region" description="Helical" evidence="2">
    <location>
        <begin position="37"/>
        <end position="53"/>
    </location>
</feature>
<dbReference type="PANTHER" id="PTHR45138">
    <property type="entry name" value="REGULATORY COMPONENTS OF SENSORY TRANSDUCTION SYSTEM"/>
    <property type="match status" value="1"/>
</dbReference>
<dbReference type="EC" id="2.7.7.65" evidence="1"/>
<dbReference type="EMBL" id="JAWIIV010000001">
    <property type="protein sequence ID" value="MEC4717587.1"/>
    <property type="molecule type" value="Genomic_DNA"/>
</dbReference>
<keyword evidence="5" id="KW-1185">Reference proteome</keyword>
<feature type="transmembrane region" description="Helical" evidence="2">
    <location>
        <begin position="116"/>
        <end position="136"/>
    </location>
</feature>
<dbReference type="InterPro" id="IPR000160">
    <property type="entry name" value="GGDEF_dom"/>
</dbReference>
<dbReference type="GO" id="GO:0052621">
    <property type="term" value="F:diguanylate cyclase activity"/>
    <property type="evidence" value="ECO:0007669"/>
    <property type="project" value="UniProtKB-EC"/>
</dbReference>
<dbReference type="InterPro" id="IPR050469">
    <property type="entry name" value="Diguanylate_Cyclase"/>
</dbReference>
<dbReference type="CDD" id="cd01949">
    <property type="entry name" value="GGDEF"/>
    <property type="match status" value="1"/>
</dbReference>
<keyword evidence="2" id="KW-0472">Membrane</keyword>
<evidence type="ECO:0000313" key="4">
    <source>
        <dbReference type="EMBL" id="MEC4717587.1"/>
    </source>
</evidence>
<evidence type="ECO:0000313" key="5">
    <source>
        <dbReference type="Proteomes" id="UP001352263"/>
    </source>
</evidence>
<feature type="transmembrane region" description="Helical" evidence="2">
    <location>
        <begin position="148"/>
        <end position="166"/>
    </location>
</feature>
<feature type="transmembrane region" description="Helical" evidence="2">
    <location>
        <begin position="59"/>
        <end position="80"/>
    </location>
</feature>
<gene>
    <name evidence="4" type="ORF">RY831_00325</name>
</gene>
<evidence type="ECO:0000256" key="1">
    <source>
        <dbReference type="ARBA" id="ARBA00012528"/>
    </source>
</evidence>
<dbReference type="SMART" id="SM00267">
    <property type="entry name" value="GGDEF"/>
    <property type="match status" value="1"/>
</dbReference>
<dbReference type="PROSITE" id="PS50887">
    <property type="entry name" value="GGDEF"/>
    <property type="match status" value="1"/>
</dbReference>
<name>A0ABU6J1T3_9BURK</name>
<keyword evidence="2" id="KW-1133">Transmembrane helix</keyword>
<feature type="transmembrane region" description="Helical" evidence="2">
    <location>
        <begin position="6"/>
        <end position="25"/>
    </location>
</feature>
<protein>
    <recommendedName>
        <fullName evidence="1">diguanylate cyclase</fullName>
        <ecNumber evidence="1">2.7.7.65</ecNumber>
    </recommendedName>
</protein>
<keyword evidence="4" id="KW-0548">Nucleotidyltransferase</keyword>
<dbReference type="SUPFAM" id="SSF55073">
    <property type="entry name" value="Nucleotide cyclase"/>
    <property type="match status" value="1"/>
</dbReference>
<feature type="transmembrane region" description="Helical" evidence="2">
    <location>
        <begin position="186"/>
        <end position="210"/>
    </location>
</feature>
<feature type="transmembrane region" description="Helical" evidence="2">
    <location>
        <begin position="92"/>
        <end position="110"/>
    </location>
</feature>
<dbReference type="Proteomes" id="UP001352263">
    <property type="component" value="Unassembled WGS sequence"/>
</dbReference>
<dbReference type="Gene3D" id="3.30.70.270">
    <property type="match status" value="1"/>
</dbReference>
<accession>A0ABU6J1T3</accession>
<sequence>MLGTKEAFLIAALLCFVMFLVVYSVNESRVDGVRELLLGNVFGMAAYILYAFGKELPPLFAFEVANAAYISASAATLVGYRRLTGRAIHPPWIFALVAAVTASIALFHYVVDSFTLRTLVVSLSQAGIAAAIGLTVASKWRGWPSSRYPLLFIICMCAIIAGGHLFRSVAQLLDGNAPRSLLEPTGWNVLILSAGAFMLPVLTLGGLLLAHCTIVAVAEKAANHDFLTGAWSRRAFFDIGTRELERAKRSRSPLALLLIDLDNFKALNDACGHAAGDATLLRLASASAGALRSIDFLARLGGDEFAVLMPETRLDGALAAANRLLQQNPAADQLNSPVPVTLSIGLAISHDDDTLHSLMQRADKALYAAKAQGRNRLVAESSLFQARQMVES</sequence>
<keyword evidence="2" id="KW-0812">Transmembrane</keyword>
<reference evidence="4 5" key="1">
    <citation type="submission" date="2023-10" db="EMBL/GenBank/DDBJ databases">
        <title>Noviherbaspirillum sp. CPCC 100848 genome assembly.</title>
        <authorList>
            <person name="Li X.Y."/>
            <person name="Fang X.M."/>
        </authorList>
    </citation>
    <scope>NUCLEOTIDE SEQUENCE [LARGE SCALE GENOMIC DNA]</scope>
    <source>
        <strain evidence="4 5">CPCC 100848</strain>
    </source>
</reference>
<evidence type="ECO:0000259" key="3">
    <source>
        <dbReference type="PROSITE" id="PS50887"/>
    </source>
</evidence>
<dbReference type="PANTHER" id="PTHR45138:SF24">
    <property type="entry name" value="DIGUANYLATE CYCLASE DGCC-RELATED"/>
    <property type="match status" value="1"/>
</dbReference>
<feature type="domain" description="GGDEF" evidence="3">
    <location>
        <begin position="252"/>
        <end position="382"/>
    </location>
</feature>
<dbReference type="InterPro" id="IPR029787">
    <property type="entry name" value="Nucleotide_cyclase"/>
</dbReference>